<evidence type="ECO:0000256" key="1">
    <source>
        <dbReference type="SAM" id="MobiDB-lite"/>
    </source>
</evidence>
<sequence length="135" mass="15471">MDPQPRNLAQLATALESAWLNIPENTFRDLSDSLPARLAAVRSAKEGYIGRYTQPLQNTDGSSQSTRYTSKGHPNHYPAVTAHHHQQHRQKVHRTSALDFRRIEESHLVRQITFTGQSQWWTKVDYVNSERKPGP</sequence>
<dbReference type="InterPro" id="IPR036397">
    <property type="entry name" value="RNaseH_sf"/>
</dbReference>
<evidence type="ECO:0000313" key="2">
    <source>
        <dbReference type="EMBL" id="GFY00536.1"/>
    </source>
</evidence>
<feature type="compositionally biased region" description="Basic residues" evidence="1">
    <location>
        <begin position="82"/>
        <end position="94"/>
    </location>
</feature>
<evidence type="ECO:0000313" key="3">
    <source>
        <dbReference type="Proteomes" id="UP000887159"/>
    </source>
</evidence>
<name>A0A8X6RTX7_TRICX</name>
<dbReference type="Gene3D" id="3.30.420.10">
    <property type="entry name" value="Ribonuclease H-like superfamily/Ribonuclease H"/>
    <property type="match status" value="1"/>
</dbReference>
<dbReference type="GO" id="GO:0003676">
    <property type="term" value="F:nucleic acid binding"/>
    <property type="evidence" value="ECO:0007669"/>
    <property type="project" value="InterPro"/>
</dbReference>
<gene>
    <name evidence="2" type="primary">X975_22739</name>
    <name evidence="2" type="ORF">TNCV_2139331</name>
</gene>
<proteinExistence type="predicted"/>
<feature type="compositionally biased region" description="Polar residues" evidence="1">
    <location>
        <begin position="54"/>
        <end position="69"/>
    </location>
</feature>
<accession>A0A8X6RTX7</accession>
<dbReference type="Proteomes" id="UP000887159">
    <property type="component" value="Unassembled WGS sequence"/>
</dbReference>
<protein>
    <submittedName>
        <fullName evidence="2">Transposable element Tcb1 transposase</fullName>
    </submittedName>
</protein>
<organism evidence="2 3">
    <name type="scientific">Trichonephila clavipes</name>
    <name type="common">Golden silk orbweaver</name>
    <name type="synonym">Nephila clavipes</name>
    <dbReference type="NCBI Taxonomy" id="2585209"/>
    <lineage>
        <taxon>Eukaryota</taxon>
        <taxon>Metazoa</taxon>
        <taxon>Ecdysozoa</taxon>
        <taxon>Arthropoda</taxon>
        <taxon>Chelicerata</taxon>
        <taxon>Arachnida</taxon>
        <taxon>Araneae</taxon>
        <taxon>Araneomorphae</taxon>
        <taxon>Entelegynae</taxon>
        <taxon>Araneoidea</taxon>
        <taxon>Nephilidae</taxon>
        <taxon>Trichonephila</taxon>
    </lineage>
</organism>
<feature type="region of interest" description="Disordered" evidence="1">
    <location>
        <begin position="52"/>
        <end position="94"/>
    </location>
</feature>
<comment type="caution">
    <text evidence="2">The sequence shown here is derived from an EMBL/GenBank/DDBJ whole genome shotgun (WGS) entry which is preliminary data.</text>
</comment>
<keyword evidence="3" id="KW-1185">Reference proteome</keyword>
<reference evidence="2" key="1">
    <citation type="submission" date="2020-08" db="EMBL/GenBank/DDBJ databases">
        <title>Multicomponent nature underlies the extraordinary mechanical properties of spider dragline silk.</title>
        <authorList>
            <person name="Kono N."/>
            <person name="Nakamura H."/>
            <person name="Mori M."/>
            <person name="Yoshida Y."/>
            <person name="Ohtoshi R."/>
            <person name="Malay A.D."/>
            <person name="Moran D.A.P."/>
            <person name="Tomita M."/>
            <person name="Numata K."/>
            <person name="Arakawa K."/>
        </authorList>
    </citation>
    <scope>NUCLEOTIDE SEQUENCE</scope>
</reference>
<dbReference type="EMBL" id="BMAU01021221">
    <property type="protein sequence ID" value="GFY00536.1"/>
    <property type="molecule type" value="Genomic_DNA"/>
</dbReference>
<dbReference type="AlphaFoldDB" id="A0A8X6RTX7"/>